<accession>A0A395I9Y2</accession>
<dbReference type="GeneID" id="37203943"/>
<proteinExistence type="predicted"/>
<reference evidence="1 2" key="1">
    <citation type="submission" date="2018-02" db="EMBL/GenBank/DDBJ databases">
        <title>The genomes of Aspergillus section Nigri reveals drivers in fungal speciation.</title>
        <authorList>
            <consortium name="DOE Joint Genome Institute"/>
            <person name="Vesth T.C."/>
            <person name="Nybo J."/>
            <person name="Theobald S."/>
            <person name="Brandl J."/>
            <person name="Frisvad J.C."/>
            <person name="Nielsen K.F."/>
            <person name="Lyhne E.K."/>
            <person name="Kogle M.E."/>
            <person name="Kuo A."/>
            <person name="Riley R."/>
            <person name="Clum A."/>
            <person name="Nolan M."/>
            <person name="Lipzen A."/>
            <person name="Salamov A."/>
            <person name="Henrissat B."/>
            <person name="Wiebenga A."/>
            <person name="De vries R.P."/>
            <person name="Grigoriev I.V."/>
            <person name="Mortensen U.H."/>
            <person name="Andersen M.R."/>
            <person name="Baker S.E."/>
        </authorList>
    </citation>
    <scope>NUCLEOTIDE SEQUENCE [LARGE SCALE GENOMIC DNA]</scope>
    <source>
        <strain evidence="1 2">CBS 101889</strain>
    </source>
</reference>
<evidence type="ECO:0000313" key="2">
    <source>
        <dbReference type="Proteomes" id="UP000248961"/>
    </source>
</evidence>
<gene>
    <name evidence="1" type="ORF">BO97DRAFT_467494</name>
</gene>
<dbReference type="AlphaFoldDB" id="A0A395I9Y2"/>
<sequence length="576" mass="64512">MTAILGKVAFNILYGDRKKKIAQFLRTTTPESVLSDLHACLVREGVSSITPQAVFDASSIRDSPQGQPYWTKKSFQNHLARTHPDTTFPDIAIDVLWSCFCFYAYHPFPLPDAGDKKLDLSAFERGLILLALQGTKLLGLVDDGFGHCWWRNEEPCNCKLRLNRIFRSISLVVDRQSTSDSPVAGFDPSITDDVIDAILPTFPAHPKLHPSLEQLKPLAERLREERRTDQLPIKANDLAALLCLLLRLRVHKSTWSRDFHYGSFEESSSEKEELANILARSFCLGQDEDLAPESVLRALDFLPNLEQLFHQLWSTLFQPGTPTEIPNVETDSSPDTMMDGILRAVSLFIPSFQTHKRTELARKVQLITFHKFYDSISQSLTDSLDLDHIFQPIVHKDSDQDQSHLVLFLGNQAPDLKEVVVGAFFPSGTLTPAVAKEAKKLATINTARRIPLPQLLFQLKPSFSLFRLNKESSSYSSSQADDSATEHSIDHLTCIGEPNRSKVGLELDPVTRQATFLRGTATAANRMPGAYEEVARKHGDGADTVDGDQQERRTAFTVTRVAIFNVEGGPKYDNPW</sequence>
<dbReference type="VEuPathDB" id="FungiDB:BO97DRAFT_467494"/>
<dbReference type="Proteomes" id="UP000248961">
    <property type="component" value="Unassembled WGS sequence"/>
</dbReference>
<name>A0A395I9Y2_ASPHC</name>
<protein>
    <submittedName>
        <fullName evidence="1">Uncharacterized protein</fullName>
    </submittedName>
</protein>
<dbReference type="EMBL" id="KZ824268">
    <property type="protein sequence ID" value="RAL16977.1"/>
    <property type="molecule type" value="Genomic_DNA"/>
</dbReference>
<organism evidence="1 2">
    <name type="scientific">Aspergillus homomorphus (strain CBS 101889)</name>
    <dbReference type="NCBI Taxonomy" id="1450537"/>
    <lineage>
        <taxon>Eukaryota</taxon>
        <taxon>Fungi</taxon>
        <taxon>Dikarya</taxon>
        <taxon>Ascomycota</taxon>
        <taxon>Pezizomycotina</taxon>
        <taxon>Eurotiomycetes</taxon>
        <taxon>Eurotiomycetidae</taxon>
        <taxon>Eurotiales</taxon>
        <taxon>Aspergillaceae</taxon>
        <taxon>Aspergillus</taxon>
        <taxon>Aspergillus subgen. Circumdati</taxon>
    </lineage>
</organism>
<evidence type="ECO:0000313" key="1">
    <source>
        <dbReference type="EMBL" id="RAL16977.1"/>
    </source>
</evidence>
<dbReference type="RefSeq" id="XP_025556131.1">
    <property type="nucleotide sequence ID" value="XM_025699654.1"/>
</dbReference>
<dbReference type="OrthoDB" id="5343429at2759"/>
<keyword evidence="2" id="KW-1185">Reference proteome</keyword>